<comment type="similarity">
    <text evidence="2">Belongs to the MAK10 family.</text>
</comment>
<keyword evidence="8" id="KW-1185">Reference proteome</keyword>
<comment type="subcellular location">
    <subcellularLocation>
        <location evidence="1">Cytoplasm</location>
    </subcellularLocation>
</comment>
<evidence type="ECO:0000256" key="1">
    <source>
        <dbReference type="ARBA" id="ARBA00004496"/>
    </source>
</evidence>
<dbReference type="AlphaFoldDB" id="A0AAN6MTN6"/>
<feature type="domain" description="NAA35-like N-terminal" evidence="5">
    <location>
        <begin position="64"/>
        <end position="226"/>
    </location>
</feature>
<accession>A0AAN6MTN6</accession>
<reference evidence="7" key="2">
    <citation type="submission" date="2023-05" db="EMBL/GenBank/DDBJ databases">
        <authorList>
            <consortium name="Lawrence Berkeley National Laboratory"/>
            <person name="Steindorff A."/>
            <person name="Hensen N."/>
            <person name="Bonometti L."/>
            <person name="Westerberg I."/>
            <person name="Brannstrom I.O."/>
            <person name="Guillou S."/>
            <person name="Cros-Aarteil S."/>
            <person name="Calhoun S."/>
            <person name="Haridas S."/>
            <person name="Kuo A."/>
            <person name="Mondo S."/>
            <person name="Pangilinan J."/>
            <person name="Riley R."/>
            <person name="Labutti K."/>
            <person name="Andreopoulos B."/>
            <person name="Lipzen A."/>
            <person name="Chen C."/>
            <person name="Yanf M."/>
            <person name="Daum C."/>
            <person name="Ng V."/>
            <person name="Clum A."/>
            <person name="Ohm R."/>
            <person name="Martin F."/>
            <person name="Silar P."/>
            <person name="Natvig D."/>
            <person name="Lalanne C."/>
            <person name="Gautier V."/>
            <person name="Ament-Velasquez S.L."/>
            <person name="Kruys A."/>
            <person name="Hutchinson M.I."/>
            <person name="Powell A.J."/>
            <person name="Barry K."/>
            <person name="Miller A.N."/>
            <person name="Grigoriev I.V."/>
            <person name="Debuchy R."/>
            <person name="Gladieux P."/>
            <person name="Thoren M.H."/>
            <person name="Johannesson H."/>
        </authorList>
    </citation>
    <scope>NUCLEOTIDE SEQUENCE</scope>
    <source>
        <strain evidence="7">CBS 103.79</strain>
    </source>
</reference>
<gene>
    <name evidence="7" type="ORF">C8A05DRAFT_29670</name>
</gene>
<comment type="caution">
    <text evidence="7">The sequence shown here is derived from an EMBL/GenBank/DDBJ whole genome shotgun (WGS) entry which is preliminary data.</text>
</comment>
<dbReference type="Pfam" id="PF25789">
    <property type="entry name" value="TPR_NAA35"/>
    <property type="match status" value="1"/>
</dbReference>
<dbReference type="InterPro" id="IPR057982">
    <property type="entry name" value="TPR_NAA35"/>
</dbReference>
<evidence type="ECO:0000259" key="5">
    <source>
        <dbReference type="Pfam" id="PF04112"/>
    </source>
</evidence>
<evidence type="ECO:0000256" key="4">
    <source>
        <dbReference type="SAM" id="MobiDB-lite"/>
    </source>
</evidence>
<reference evidence="7" key="1">
    <citation type="journal article" date="2023" name="Mol. Phylogenet. Evol.">
        <title>Genome-scale phylogeny and comparative genomics of the fungal order Sordariales.</title>
        <authorList>
            <person name="Hensen N."/>
            <person name="Bonometti L."/>
            <person name="Westerberg I."/>
            <person name="Brannstrom I.O."/>
            <person name="Guillou S."/>
            <person name="Cros-Aarteil S."/>
            <person name="Calhoun S."/>
            <person name="Haridas S."/>
            <person name="Kuo A."/>
            <person name="Mondo S."/>
            <person name="Pangilinan J."/>
            <person name="Riley R."/>
            <person name="LaButti K."/>
            <person name="Andreopoulos B."/>
            <person name="Lipzen A."/>
            <person name="Chen C."/>
            <person name="Yan M."/>
            <person name="Daum C."/>
            <person name="Ng V."/>
            <person name="Clum A."/>
            <person name="Steindorff A."/>
            <person name="Ohm R.A."/>
            <person name="Martin F."/>
            <person name="Silar P."/>
            <person name="Natvig D.O."/>
            <person name="Lalanne C."/>
            <person name="Gautier V."/>
            <person name="Ament-Velasquez S.L."/>
            <person name="Kruys A."/>
            <person name="Hutchinson M.I."/>
            <person name="Powell A.J."/>
            <person name="Barry K."/>
            <person name="Miller A.N."/>
            <person name="Grigoriev I.V."/>
            <person name="Debuchy R."/>
            <person name="Gladieux P."/>
            <person name="Hiltunen Thoren M."/>
            <person name="Johannesson H."/>
        </authorList>
    </citation>
    <scope>NUCLEOTIDE SEQUENCE</scope>
    <source>
        <strain evidence="7">CBS 103.79</strain>
    </source>
</reference>
<proteinExistence type="inferred from homology"/>
<evidence type="ECO:0000259" key="6">
    <source>
        <dbReference type="Pfam" id="PF25789"/>
    </source>
</evidence>
<dbReference type="Proteomes" id="UP001303889">
    <property type="component" value="Unassembled WGS sequence"/>
</dbReference>
<organism evidence="7 8">
    <name type="scientific">Staphylotrichum tortipilum</name>
    <dbReference type="NCBI Taxonomy" id="2831512"/>
    <lineage>
        <taxon>Eukaryota</taxon>
        <taxon>Fungi</taxon>
        <taxon>Dikarya</taxon>
        <taxon>Ascomycota</taxon>
        <taxon>Pezizomycotina</taxon>
        <taxon>Sordariomycetes</taxon>
        <taxon>Sordariomycetidae</taxon>
        <taxon>Sordariales</taxon>
        <taxon>Chaetomiaceae</taxon>
        <taxon>Staphylotrichum</taxon>
    </lineage>
</organism>
<dbReference type="GO" id="GO:0031417">
    <property type="term" value="C:NatC complex"/>
    <property type="evidence" value="ECO:0007669"/>
    <property type="project" value="InterPro"/>
</dbReference>
<feature type="domain" description="NAA35-like TPR repeats" evidence="6">
    <location>
        <begin position="344"/>
        <end position="714"/>
    </location>
</feature>
<evidence type="ECO:0000256" key="3">
    <source>
        <dbReference type="ARBA" id="ARBA00022490"/>
    </source>
</evidence>
<dbReference type="EMBL" id="MU855326">
    <property type="protein sequence ID" value="KAK3906465.1"/>
    <property type="molecule type" value="Genomic_DNA"/>
</dbReference>
<evidence type="ECO:0000313" key="8">
    <source>
        <dbReference type="Proteomes" id="UP001303889"/>
    </source>
</evidence>
<evidence type="ECO:0000256" key="2">
    <source>
        <dbReference type="ARBA" id="ARBA00006289"/>
    </source>
</evidence>
<evidence type="ECO:0000313" key="7">
    <source>
        <dbReference type="EMBL" id="KAK3906465.1"/>
    </source>
</evidence>
<dbReference type="PANTHER" id="PTHR21373:SF0">
    <property type="entry name" value="N-ALPHA-ACETYLTRANSFERASE 35, NATC AUXILIARY SUBUNIT"/>
    <property type="match status" value="1"/>
</dbReference>
<protein>
    <submittedName>
        <fullName evidence="7">Mak10 subunit, NatC N-terminal acetyltransferase-domain-containing protein</fullName>
    </submittedName>
</protein>
<dbReference type="InterPro" id="IPR007244">
    <property type="entry name" value="Naa35_N"/>
</dbReference>
<dbReference type="Pfam" id="PF04112">
    <property type="entry name" value="Mak10"/>
    <property type="match status" value="1"/>
</dbReference>
<feature type="region of interest" description="Disordered" evidence="4">
    <location>
        <begin position="570"/>
        <end position="616"/>
    </location>
</feature>
<dbReference type="PANTHER" id="PTHR21373">
    <property type="entry name" value="GLUCOSE REPRESSIBLE PROTEIN MAK10"/>
    <property type="match status" value="1"/>
</dbReference>
<keyword evidence="3" id="KW-0963">Cytoplasm</keyword>
<dbReference type="InterPro" id="IPR057983">
    <property type="entry name" value="NAA35-like_N"/>
</dbReference>
<name>A0AAN6MTN6_9PEZI</name>
<feature type="compositionally biased region" description="Low complexity" evidence="4">
    <location>
        <begin position="581"/>
        <end position="608"/>
    </location>
</feature>
<sequence>MNPDDDAITWGMSEDLMDLNLDHPNPGLHFNSFEEPPPPMISSEGVIAHDITQKFFSAAASLKPGELVKDGYFTLFEAVGSLEVMDPKMDSGCLAPGESLDEDYDVTRPLLPSEVVAIIDQLLCLEMAWHLGYPLSQTLFTSVYIENMLQPSPTTIHDADFIKDHAPDAPRDPMHGALRAYCLGVIKSCYYVNERIKYEHSYEEEDSVTNTYNRSLLENIDLYEIRDEIMEARKTIHDLRHALSDEMADALGFRLEFRTAFLRAIELSELRSDPESLSLPWSQMNGVWQVVGKTRHLGKPVPEAFSTKIQRRLASTMPPRPIVQPSAEETHEHFKRLIADGINVLNVLNYSDSQSLLNFVMTFQAQKPQPLIYIRALLQNFLFHDMVILGRLSIRQVIDDDLSIVVLPNSLLLDPANDEVEAPHNPRYGIAHQMELFRQRAAQSYLDIFRAFCQNRCRVRRTLFHSLQDWETVQIDAEDIDQLLQHQTEEQPLVYPPGSGAPPSHSLPLSSWAYHYKLRLMEWTVQLGFELEIYQPDELAGMYWYLSHLAKTRAQHLDRILFFATHPASTANNHHRGRRQPPLSTSTPTTDASSTSSTPQPQPTATIPPSTPHQTRNKSYLHLATLEATTTHQLADALSLLYTALARLRLITPPPRPYSTDALRYQVRMKPFAPIGLPELPSFDTFSAAVAREGILSVTGLLERAGRAAAAARGGLEVLGRMGEAEAFAVCGGCWERWAEGVKDWTRAAIAVGVAVGAVKRAVVEGRGGGLAVEVPRAGKGYHEWWAVPRVGEKRKEEQV</sequence>